<organism evidence="3 4">
    <name type="scientific">Perkinsus olseni</name>
    <name type="common">Perkinsus atlanticus</name>
    <dbReference type="NCBI Taxonomy" id="32597"/>
    <lineage>
        <taxon>Eukaryota</taxon>
        <taxon>Sar</taxon>
        <taxon>Alveolata</taxon>
        <taxon>Perkinsozoa</taxon>
        <taxon>Perkinsea</taxon>
        <taxon>Perkinsida</taxon>
        <taxon>Perkinsidae</taxon>
        <taxon>Perkinsus</taxon>
    </lineage>
</organism>
<evidence type="ECO:0000313" key="4">
    <source>
        <dbReference type="Proteomes" id="UP000541610"/>
    </source>
</evidence>
<feature type="region of interest" description="Disordered" evidence="1">
    <location>
        <begin position="94"/>
        <end position="194"/>
    </location>
</feature>
<evidence type="ECO:0000256" key="2">
    <source>
        <dbReference type="SAM" id="Phobius"/>
    </source>
</evidence>
<dbReference type="AlphaFoldDB" id="A0A7J6NU21"/>
<reference evidence="3 4" key="1">
    <citation type="submission" date="2020-04" db="EMBL/GenBank/DDBJ databases">
        <title>Perkinsus olseni comparative genomics.</title>
        <authorList>
            <person name="Bogema D.R."/>
        </authorList>
    </citation>
    <scope>NUCLEOTIDE SEQUENCE [LARGE SCALE GENOMIC DNA]</scope>
    <source>
        <strain evidence="3">00978-12</strain>
    </source>
</reference>
<keyword evidence="2" id="KW-1133">Transmembrane helix</keyword>
<keyword evidence="2" id="KW-0472">Membrane</keyword>
<comment type="caution">
    <text evidence="3">The sequence shown here is derived from an EMBL/GenBank/DDBJ whole genome shotgun (WGS) entry which is preliminary data.</text>
</comment>
<accession>A0A7J6NU21</accession>
<sequence>MSDGAVEEEEGNMRLRATEAILVAAAPPPPRAEDYPSWTAIALTWLALFALGFGFAYLLLWYRQRKHEKVVERRQKILEKQRLKRESLNALLAADGGEEAAPRRERKTKIGRTRRDDGGDRSPEKAPREVVPRRHEHHRRKVKERTRPRVPPSQSPSASPEERGTAGRSPPEGQIRKSNFMPGIVSAPPPSPPAPAVVLSEMPAGDVPNNASAAELSWGQQIKRWFNLNFVMPARSLEKLDLGSAILLGFWFGIFPIPGTSTALLGAFLVMFRRSPNAPQSTIALGVNLLCTPLCIGLIPVWLRLGALVSPPRFAGCDPDSIVSAIKASRKLIVKGRAAHPSVVQRRQELARAKAEFEAVRSEKTLVKIRWEHKPQKMLWVSSSCFKGHVLSTPERPAFYLGPMPGFFDGDVMQVVRSVSAHPGLHPTLRPNKLLPPPKVRVLPCIDEGHRVQYPLLASTAESESITLRNSKEMQAKQDSLSDESLAYTFRQRLRGITADGLEVLAGRMQDRSDLPPVLWRVLGRYVGRRCAELPLSTIHCLLTTDMAVYCEDWHLIKSGLEVHLREFARCPDGEFGMAGQFGVVEEPLRKYADLLLPLSRYGVAEGWWNAAAVKMASLGPPEAAVSRMEGLLQAAQVSRATRKLLGEVLRDSTSSTAQEDASLSPTEDPKPVLLQSMSDAQTSTLTVQARVPEGSEALARGESRRAARYDEVVQSSMPKYPVYPLSSTPILWHLSPPHFTREVFNLTAHKLALVVRSAAADGCGLGFRERHRGLPRRLTDRARAEDFAGVLVSAALSRVDRFSHRDLCIVIQSVGSLYRTRLVSEVDARTVLEPALARLMTNEAVKRTLPIDLARVVSGVKYLPASDWRTGIIAGLERHTVFILNLPYTVPLREAIPSRRSSLPVLLANHLPKRKGDLGPAEASLRVVATAGFCSAKETPSERRRRRRMRASDEDMELMDFQEKLKWAATVVVATVLPLYVMYKSAATNLRQIQAAERREWLRMAAVHEKADQKYSADPAERAKGEAQLARPGETL</sequence>
<evidence type="ECO:0000256" key="1">
    <source>
        <dbReference type="SAM" id="MobiDB-lite"/>
    </source>
</evidence>
<feature type="region of interest" description="Disordered" evidence="1">
    <location>
        <begin position="1013"/>
        <end position="1037"/>
    </location>
</feature>
<feature type="compositionally biased region" description="Basic residues" evidence="1">
    <location>
        <begin position="134"/>
        <end position="148"/>
    </location>
</feature>
<feature type="compositionally biased region" description="Basic and acidic residues" evidence="1">
    <location>
        <begin position="113"/>
        <end position="133"/>
    </location>
</feature>
<dbReference type="Proteomes" id="UP000541610">
    <property type="component" value="Unassembled WGS sequence"/>
</dbReference>
<name>A0A7J6NU21_PEROL</name>
<proteinExistence type="predicted"/>
<gene>
    <name evidence="3" type="ORF">FOZ60_004158</name>
</gene>
<dbReference type="EMBL" id="JABANP010000191">
    <property type="protein sequence ID" value="KAF4687285.1"/>
    <property type="molecule type" value="Genomic_DNA"/>
</dbReference>
<feature type="compositionally biased region" description="Polar residues" evidence="1">
    <location>
        <begin position="652"/>
        <end position="666"/>
    </location>
</feature>
<feature type="transmembrane region" description="Helical" evidence="2">
    <location>
        <begin position="38"/>
        <end position="60"/>
    </location>
</feature>
<feature type="compositionally biased region" description="Basic and acidic residues" evidence="1">
    <location>
        <begin position="1013"/>
        <end position="1026"/>
    </location>
</feature>
<keyword evidence="2" id="KW-0812">Transmembrane</keyword>
<protein>
    <submittedName>
        <fullName evidence="3">Uncharacterized protein</fullName>
    </submittedName>
</protein>
<feature type="region of interest" description="Disordered" evidence="1">
    <location>
        <begin position="649"/>
        <end position="671"/>
    </location>
</feature>
<feature type="transmembrane region" description="Helical" evidence="2">
    <location>
        <begin position="245"/>
        <end position="271"/>
    </location>
</feature>
<evidence type="ECO:0000313" key="3">
    <source>
        <dbReference type="EMBL" id="KAF4687285.1"/>
    </source>
</evidence>
<dbReference type="OrthoDB" id="439079at2759"/>